<keyword evidence="5" id="KW-0808">Transferase</keyword>
<feature type="domain" description="Methyltransferase" evidence="4">
    <location>
        <begin position="274"/>
        <end position="375"/>
    </location>
</feature>
<evidence type="ECO:0000256" key="2">
    <source>
        <dbReference type="ARBA" id="ARBA00022803"/>
    </source>
</evidence>
<dbReference type="Gene3D" id="3.40.50.150">
    <property type="entry name" value="Vaccinia Virus protein VP39"/>
    <property type="match status" value="1"/>
</dbReference>
<dbReference type="AlphaFoldDB" id="A0AAX1WTR0"/>
<protein>
    <submittedName>
        <fullName evidence="5">TPR repeat methyltransferase</fullName>
    </submittedName>
</protein>
<dbReference type="PANTHER" id="PTHR44858:SF1">
    <property type="entry name" value="UDP-N-ACETYLGLUCOSAMINE--PEPTIDE N-ACETYLGLUCOSAMINYLTRANSFERASE SPINDLY-RELATED"/>
    <property type="match status" value="1"/>
</dbReference>
<dbReference type="InterPro" id="IPR025714">
    <property type="entry name" value="Methyltranfer_dom"/>
</dbReference>
<dbReference type="Gene3D" id="1.25.40.10">
    <property type="entry name" value="Tetratricopeptide repeat domain"/>
    <property type="match status" value="1"/>
</dbReference>
<dbReference type="EMBL" id="RJVL01000005">
    <property type="protein sequence ID" value="ROR41856.1"/>
    <property type="molecule type" value="Genomic_DNA"/>
</dbReference>
<dbReference type="Pfam" id="PF13847">
    <property type="entry name" value="Methyltransf_31"/>
    <property type="match status" value="1"/>
</dbReference>
<sequence>MSATAPHADPIRQYLETARTQIAKGELRQAAETLNKAQKKSPNDARVFMLAGLMAEKAGNVKGAFEALRKSVALAPTWGPGLLELALLLARQNQFQEAVETAEKVAKLEPKNLLVLAGVVDIAHRAGHAEMAVRHLRRGLELVPGDVQLRRLLAADLEGLGQHAEALDVWNGLIAQDPKDQQALLGRVKTLLAAGKPAQAAADTTTLLELAPGDSVYAYYSALAHGVTPPHQPVELNRHLFDGLAEVYDQHTVRGLRYQLPKIVADKILARYPDKHLNVLDLGCGTGLLGVCLGRIDGFLIGVDVSTKMIEQAHRHRVYDRFHTVNLLDALRETPGDIYEVITALDVFIYTGELGETIPNAHRILLPAGDFYFSCEAAPEEGADLVLQSNGRYAHKRSHVQALCRQAGFESVEIEDLTLRYEGGEPVQGFLVKARKAAA</sequence>
<dbReference type="CDD" id="cd02440">
    <property type="entry name" value="AdoMet_MTases"/>
    <property type="match status" value="1"/>
</dbReference>
<proteinExistence type="predicted"/>
<keyword evidence="6" id="KW-1185">Reference proteome</keyword>
<dbReference type="Pfam" id="PF13432">
    <property type="entry name" value="TPR_16"/>
    <property type="match status" value="3"/>
</dbReference>
<dbReference type="InterPro" id="IPR029063">
    <property type="entry name" value="SAM-dependent_MTases_sf"/>
</dbReference>
<evidence type="ECO:0000313" key="5">
    <source>
        <dbReference type="EMBL" id="ROR41856.1"/>
    </source>
</evidence>
<comment type="caution">
    <text evidence="5">The sequence shown here is derived from an EMBL/GenBank/DDBJ whole genome shotgun (WGS) entry which is preliminary data.</text>
</comment>
<keyword evidence="2 3" id="KW-0802">TPR repeat</keyword>
<dbReference type="InterPro" id="IPR050498">
    <property type="entry name" value="Ycf3"/>
</dbReference>
<name>A0AAX1WTR0_9BURK</name>
<dbReference type="InterPro" id="IPR011990">
    <property type="entry name" value="TPR-like_helical_dom_sf"/>
</dbReference>
<dbReference type="PROSITE" id="PS50005">
    <property type="entry name" value="TPR"/>
    <property type="match status" value="1"/>
</dbReference>
<accession>A0AAX1WTR0</accession>
<reference evidence="5 6" key="1">
    <citation type="submission" date="2018-11" db="EMBL/GenBank/DDBJ databases">
        <title>Genomic Encyclopedia of Type Strains, Phase IV (KMG-IV): sequencing the most valuable type-strain genomes for metagenomic binning, comparative biology and taxonomic classification.</title>
        <authorList>
            <person name="Goeker M."/>
        </authorList>
    </citation>
    <scope>NUCLEOTIDE SEQUENCE [LARGE SCALE GENOMIC DNA]</scope>
    <source>
        <strain evidence="5 6">DSM 15985</strain>
    </source>
</reference>
<evidence type="ECO:0000256" key="1">
    <source>
        <dbReference type="ARBA" id="ARBA00022737"/>
    </source>
</evidence>
<gene>
    <name evidence="5" type="ORF">EDC60_2508</name>
</gene>
<dbReference type="GO" id="GO:0032259">
    <property type="term" value="P:methylation"/>
    <property type="evidence" value="ECO:0007669"/>
    <property type="project" value="UniProtKB-KW"/>
</dbReference>
<evidence type="ECO:0000259" key="4">
    <source>
        <dbReference type="Pfam" id="PF13847"/>
    </source>
</evidence>
<organism evidence="5 6">
    <name type="scientific">Diaphorobacter nitroreducens</name>
    <dbReference type="NCBI Taxonomy" id="164759"/>
    <lineage>
        <taxon>Bacteria</taxon>
        <taxon>Pseudomonadati</taxon>
        <taxon>Pseudomonadota</taxon>
        <taxon>Betaproteobacteria</taxon>
        <taxon>Burkholderiales</taxon>
        <taxon>Comamonadaceae</taxon>
        <taxon>Diaphorobacter</taxon>
    </lineage>
</organism>
<dbReference type="SMART" id="SM00028">
    <property type="entry name" value="TPR"/>
    <property type="match status" value="4"/>
</dbReference>
<dbReference type="RefSeq" id="WP_123676255.1">
    <property type="nucleotide sequence ID" value="NZ_RJVL01000005.1"/>
</dbReference>
<dbReference type="SUPFAM" id="SSF48452">
    <property type="entry name" value="TPR-like"/>
    <property type="match status" value="1"/>
</dbReference>
<keyword evidence="1" id="KW-0677">Repeat</keyword>
<dbReference type="PANTHER" id="PTHR44858">
    <property type="entry name" value="TETRATRICOPEPTIDE REPEAT PROTEIN 6"/>
    <property type="match status" value="1"/>
</dbReference>
<dbReference type="GO" id="GO:0008168">
    <property type="term" value="F:methyltransferase activity"/>
    <property type="evidence" value="ECO:0007669"/>
    <property type="project" value="UniProtKB-KW"/>
</dbReference>
<evidence type="ECO:0000313" key="6">
    <source>
        <dbReference type="Proteomes" id="UP000271868"/>
    </source>
</evidence>
<dbReference type="SUPFAM" id="SSF53335">
    <property type="entry name" value="S-adenosyl-L-methionine-dependent methyltransferases"/>
    <property type="match status" value="1"/>
</dbReference>
<feature type="repeat" description="TPR" evidence="3">
    <location>
        <begin position="79"/>
        <end position="112"/>
    </location>
</feature>
<keyword evidence="5" id="KW-0489">Methyltransferase</keyword>
<evidence type="ECO:0000256" key="3">
    <source>
        <dbReference type="PROSITE-ProRule" id="PRU00339"/>
    </source>
</evidence>
<dbReference type="InterPro" id="IPR019734">
    <property type="entry name" value="TPR_rpt"/>
</dbReference>
<dbReference type="Proteomes" id="UP000271868">
    <property type="component" value="Unassembled WGS sequence"/>
</dbReference>